<dbReference type="RefSeq" id="WP_036082550.1">
    <property type="nucleotide sequence ID" value="NZ_JPGK01000005.1"/>
</dbReference>
<gene>
    <name evidence="1" type="ORF">LptCag_1585</name>
</gene>
<protein>
    <submittedName>
        <fullName evidence="1">Uncharacterized protein</fullName>
    </submittedName>
</protein>
<comment type="caution">
    <text evidence="1">The sequence shown here is derived from an EMBL/GenBank/DDBJ whole genome shotgun (WGS) entry which is preliminary data.</text>
</comment>
<evidence type="ECO:0000313" key="2">
    <source>
        <dbReference type="Proteomes" id="UP000029452"/>
    </source>
</evidence>
<accession>A0A094WBI8</accession>
<reference evidence="1 2" key="1">
    <citation type="submission" date="2014-06" db="EMBL/GenBank/DDBJ databases">
        <title>Draft genome sequence of iron oxidizing acidophile Leptospirillum ferriphilum DSM14647.</title>
        <authorList>
            <person name="Cardenas J.P."/>
            <person name="Lazcano M."/>
            <person name="Ossandon F.J."/>
            <person name="Corbett M."/>
            <person name="Holmes D.S."/>
            <person name="Watkin E."/>
        </authorList>
    </citation>
    <scope>NUCLEOTIDE SEQUENCE [LARGE SCALE GENOMIC DNA]</scope>
    <source>
        <strain evidence="1 2">DSM 14647</strain>
    </source>
</reference>
<evidence type="ECO:0000313" key="1">
    <source>
        <dbReference type="EMBL" id="KGA93875.1"/>
    </source>
</evidence>
<organism evidence="1 2">
    <name type="scientific">Leptospirillum ferriphilum</name>
    <dbReference type="NCBI Taxonomy" id="178606"/>
    <lineage>
        <taxon>Bacteria</taxon>
        <taxon>Pseudomonadati</taxon>
        <taxon>Nitrospirota</taxon>
        <taxon>Nitrospiria</taxon>
        <taxon>Nitrospirales</taxon>
        <taxon>Nitrospiraceae</taxon>
        <taxon>Leptospirillum</taxon>
    </lineage>
</organism>
<proteinExistence type="predicted"/>
<dbReference type="PATRIC" id="fig|178606.4.peg.1591"/>
<dbReference type="EMBL" id="JPGK01000005">
    <property type="protein sequence ID" value="KGA93875.1"/>
    <property type="molecule type" value="Genomic_DNA"/>
</dbReference>
<sequence length="184" mass="20127">MKKNGRLLSVLLILIFMFAPKLATAMDMFDYGDTEIGVFGELSPNLSGISGLESGLGGGLSVLHIPRHLFGTNRVGIRFSASYIDYGSYGNENVPFYAMPILVGLQYGLFHFESDYHNFVYLLGDAGVSVGTQTTPAFDIGVGVEMDHLYLEWRAMYLLEGIPHAGTAGPSPLMDFPVIVGFWF</sequence>
<dbReference type="AlphaFoldDB" id="A0A094WBI8"/>
<name>A0A094WBI8_9BACT</name>
<dbReference type="Proteomes" id="UP000029452">
    <property type="component" value="Unassembled WGS sequence"/>
</dbReference>